<dbReference type="EMBL" id="MT141190">
    <property type="protein sequence ID" value="QJA55927.1"/>
    <property type="molecule type" value="Genomic_DNA"/>
</dbReference>
<dbReference type="EMBL" id="MT141620">
    <property type="protein sequence ID" value="QJA68469.1"/>
    <property type="molecule type" value="Genomic_DNA"/>
</dbReference>
<organism evidence="1">
    <name type="scientific">viral metagenome</name>
    <dbReference type="NCBI Taxonomy" id="1070528"/>
    <lineage>
        <taxon>unclassified sequences</taxon>
        <taxon>metagenomes</taxon>
        <taxon>organismal metagenomes</taxon>
    </lineage>
</organism>
<proteinExistence type="predicted"/>
<protein>
    <submittedName>
        <fullName evidence="1">Uncharacterized protein</fullName>
    </submittedName>
</protein>
<accession>A0A6M3IFM1</accession>
<name>A0A6M3IFM1_9ZZZZ</name>
<gene>
    <name evidence="2" type="ORF">MM415A06509_0004</name>
    <name evidence="1" type="ORF">MM415B01966_0006</name>
</gene>
<evidence type="ECO:0000313" key="2">
    <source>
        <dbReference type="EMBL" id="QJA68469.1"/>
    </source>
</evidence>
<reference evidence="1" key="1">
    <citation type="submission" date="2020-03" db="EMBL/GenBank/DDBJ databases">
        <title>The deep terrestrial virosphere.</title>
        <authorList>
            <person name="Holmfeldt K."/>
            <person name="Nilsson E."/>
            <person name="Simone D."/>
            <person name="Lopez-Fernandez M."/>
            <person name="Wu X."/>
            <person name="de Brujin I."/>
            <person name="Lundin D."/>
            <person name="Andersson A."/>
            <person name="Bertilsson S."/>
            <person name="Dopson M."/>
        </authorList>
    </citation>
    <scope>NUCLEOTIDE SEQUENCE</scope>
    <source>
        <strain evidence="2">MM415A06509</strain>
        <strain evidence="1">MM415B01966</strain>
    </source>
</reference>
<dbReference type="AlphaFoldDB" id="A0A6M3IFM1"/>
<sequence length="67" mass="7747">MKKFIQNRGAGKGDLVVIAENNDKSIILKNIKTGFKYSVGPKTFEKYYDEFERQPSVKNVKRVPARR</sequence>
<evidence type="ECO:0000313" key="1">
    <source>
        <dbReference type="EMBL" id="QJA55927.1"/>
    </source>
</evidence>